<dbReference type="OrthoDB" id="5876963at2"/>
<evidence type="ECO:0000313" key="3">
    <source>
        <dbReference type="EMBL" id="PWN54974.1"/>
    </source>
</evidence>
<feature type="compositionally biased region" description="Basic and acidic residues" evidence="1">
    <location>
        <begin position="1"/>
        <end position="20"/>
    </location>
</feature>
<name>A0A383XQS0_9GAMM</name>
<evidence type="ECO:0000256" key="1">
    <source>
        <dbReference type="SAM" id="MobiDB-lite"/>
    </source>
</evidence>
<dbReference type="SUPFAM" id="SSF52091">
    <property type="entry name" value="SpoIIaa-like"/>
    <property type="match status" value="1"/>
</dbReference>
<dbReference type="InterPro" id="IPR036513">
    <property type="entry name" value="STAS_dom_sf"/>
</dbReference>
<evidence type="ECO:0000313" key="4">
    <source>
        <dbReference type="Proteomes" id="UP000251800"/>
    </source>
</evidence>
<dbReference type="Gene3D" id="3.30.750.24">
    <property type="entry name" value="STAS domain"/>
    <property type="match status" value="1"/>
</dbReference>
<dbReference type="Pfam" id="PF13466">
    <property type="entry name" value="STAS_2"/>
    <property type="match status" value="1"/>
</dbReference>
<organism evidence="3 4">
    <name type="scientific">Abyssibacter profundi</name>
    <dbReference type="NCBI Taxonomy" id="2182787"/>
    <lineage>
        <taxon>Bacteria</taxon>
        <taxon>Pseudomonadati</taxon>
        <taxon>Pseudomonadota</taxon>
        <taxon>Gammaproteobacteria</taxon>
        <taxon>Chromatiales</taxon>
        <taxon>Oceanococcaceae</taxon>
        <taxon>Abyssibacter</taxon>
    </lineage>
</organism>
<dbReference type="InterPro" id="IPR002645">
    <property type="entry name" value="STAS_dom"/>
</dbReference>
<dbReference type="PROSITE" id="PS50801">
    <property type="entry name" value="STAS"/>
    <property type="match status" value="1"/>
</dbReference>
<accession>A0A383XQS0</accession>
<dbReference type="InterPro" id="IPR058548">
    <property type="entry name" value="MlaB-like_STAS"/>
</dbReference>
<proteinExistence type="predicted"/>
<sequence length="125" mass="13658">MRIRATEPFESADKSDKTPRENVMSHTALKLNLDGELSIREISTLHARLMDARTSEEPVTLDGEHVVRVDTPGLQLLASFVSERASCGRQTSWSAASAALRDGARLLGLESLLALDSLQTDSETH</sequence>
<feature type="domain" description="STAS" evidence="2">
    <location>
        <begin position="31"/>
        <end position="125"/>
    </location>
</feature>
<dbReference type="EMBL" id="QEQK01000015">
    <property type="protein sequence ID" value="PWN54974.1"/>
    <property type="molecule type" value="Genomic_DNA"/>
</dbReference>
<gene>
    <name evidence="3" type="ORF">DEH80_14640</name>
</gene>
<protein>
    <submittedName>
        <fullName evidence="3">Anti-anti-sigma factor</fullName>
    </submittedName>
</protein>
<dbReference type="AlphaFoldDB" id="A0A383XQS0"/>
<feature type="region of interest" description="Disordered" evidence="1">
    <location>
        <begin position="1"/>
        <end position="23"/>
    </location>
</feature>
<reference evidence="3 4" key="1">
    <citation type="submission" date="2018-05" db="EMBL/GenBank/DDBJ databases">
        <title>Abyssibacter profundi OUC007T gen. nov., sp. nov, a marine bacterium isolated from seawater of the Mariana Trench.</title>
        <authorList>
            <person name="Zhou S."/>
        </authorList>
    </citation>
    <scope>NUCLEOTIDE SEQUENCE [LARGE SCALE GENOMIC DNA]</scope>
    <source>
        <strain evidence="3 4">OUC007</strain>
    </source>
</reference>
<dbReference type="PANTHER" id="PTHR35849">
    <property type="entry name" value="BLR2341 PROTEIN"/>
    <property type="match status" value="1"/>
</dbReference>
<comment type="caution">
    <text evidence="3">The sequence shown here is derived from an EMBL/GenBank/DDBJ whole genome shotgun (WGS) entry which is preliminary data.</text>
</comment>
<keyword evidence="4" id="KW-1185">Reference proteome</keyword>
<evidence type="ECO:0000259" key="2">
    <source>
        <dbReference type="PROSITE" id="PS50801"/>
    </source>
</evidence>
<dbReference type="PANTHER" id="PTHR35849:SF2">
    <property type="entry name" value="BLR2341 PROTEIN"/>
    <property type="match status" value="1"/>
</dbReference>
<dbReference type="Proteomes" id="UP000251800">
    <property type="component" value="Unassembled WGS sequence"/>
</dbReference>
<dbReference type="InterPro" id="IPR052746">
    <property type="entry name" value="MlaB_ABC_Transporter"/>
</dbReference>